<dbReference type="Proteomes" id="UP000252415">
    <property type="component" value="Unassembled WGS sequence"/>
</dbReference>
<gene>
    <name evidence="1" type="ORF">DFP97_101259</name>
</gene>
<sequence length="83" mass="9385">MVKTYTESGFNQKLSNMYDNEELVATSRWRNLMDPGLIGVVAQHYGFFLINGKYLKVFSCSINLSISELISGINKSRNFALLS</sequence>
<keyword evidence="2" id="KW-1185">Reference proteome</keyword>
<protein>
    <submittedName>
        <fullName evidence="1">Uncharacterized protein</fullName>
    </submittedName>
</protein>
<organism evidence="1 2">
    <name type="scientific">Paenibacillus prosopidis</name>
    <dbReference type="NCBI Taxonomy" id="630520"/>
    <lineage>
        <taxon>Bacteria</taxon>
        <taxon>Bacillati</taxon>
        <taxon>Bacillota</taxon>
        <taxon>Bacilli</taxon>
        <taxon>Bacillales</taxon>
        <taxon>Paenibacillaceae</taxon>
        <taxon>Paenibacillus</taxon>
    </lineage>
</organism>
<evidence type="ECO:0000313" key="1">
    <source>
        <dbReference type="EMBL" id="RCW51914.1"/>
    </source>
</evidence>
<name>A0A368WDX0_9BACL</name>
<comment type="caution">
    <text evidence="1">The sequence shown here is derived from an EMBL/GenBank/DDBJ whole genome shotgun (WGS) entry which is preliminary data.</text>
</comment>
<dbReference type="AlphaFoldDB" id="A0A368WDX0"/>
<proteinExistence type="predicted"/>
<evidence type="ECO:0000313" key="2">
    <source>
        <dbReference type="Proteomes" id="UP000252415"/>
    </source>
</evidence>
<reference evidence="1 2" key="1">
    <citation type="submission" date="2018-07" db="EMBL/GenBank/DDBJ databases">
        <title>Genomic Encyclopedia of Type Strains, Phase III (KMG-III): the genomes of soil and plant-associated and newly described type strains.</title>
        <authorList>
            <person name="Whitman W."/>
        </authorList>
    </citation>
    <scope>NUCLEOTIDE SEQUENCE [LARGE SCALE GENOMIC DNA]</scope>
    <source>
        <strain evidence="1 2">CECT 7506</strain>
    </source>
</reference>
<dbReference type="EMBL" id="QPJD01000001">
    <property type="protein sequence ID" value="RCW51914.1"/>
    <property type="molecule type" value="Genomic_DNA"/>
</dbReference>
<accession>A0A368WDX0</accession>